<protein>
    <submittedName>
        <fullName evidence="1">Uncharacterized protein</fullName>
    </submittedName>
</protein>
<dbReference type="AlphaFoldDB" id="A0A0E9QA46"/>
<dbReference type="EMBL" id="GBXM01095599">
    <property type="protein sequence ID" value="JAH12978.1"/>
    <property type="molecule type" value="Transcribed_RNA"/>
</dbReference>
<name>A0A0E9QA46_ANGAN</name>
<organism evidence="1">
    <name type="scientific">Anguilla anguilla</name>
    <name type="common">European freshwater eel</name>
    <name type="synonym">Muraena anguilla</name>
    <dbReference type="NCBI Taxonomy" id="7936"/>
    <lineage>
        <taxon>Eukaryota</taxon>
        <taxon>Metazoa</taxon>
        <taxon>Chordata</taxon>
        <taxon>Craniata</taxon>
        <taxon>Vertebrata</taxon>
        <taxon>Euteleostomi</taxon>
        <taxon>Actinopterygii</taxon>
        <taxon>Neopterygii</taxon>
        <taxon>Teleostei</taxon>
        <taxon>Anguilliformes</taxon>
        <taxon>Anguillidae</taxon>
        <taxon>Anguilla</taxon>
    </lineage>
</organism>
<reference evidence="1" key="2">
    <citation type="journal article" date="2015" name="Fish Shellfish Immunol.">
        <title>Early steps in the European eel (Anguilla anguilla)-Vibrio vulnificus interaction in the gills: Role of the RtxA13 toxin.</title>
        <authorList>
            <person name="Callol A."/>
            <person name="Pajuelo D."/>
            <person name="Ebbesson L."/>
            <person name="Teles M."/>
            <person name="MacKenzie S."/>
            <person name="Amaro C."/>
        </authorList>
    </citation>
    <scope>NUCLEOTIDE SEQUENCE</scope>
</reference>
<evidence type="ECO:0000313" key="1">
    <source>
        <dbReference type="EMBL" id="JAH12978.1"/>
    </source>
</evidence>
<proteinExistence type="predicted"/>
<accession>A0A0E9QA46</accession>
<reference evidence="1" key="1">
    <citation type="submission" date="2014-11" db="EMBL/GenBank/DDBJ databases">
        <authorList>
            <person name="Amaro Gonzalez C."/>
        </authorList>
    </citation>
    <scope>NUCLEOTIDE SEQUENCE</scope>
</reference>
<sequence>MSAINSPKNSLLDQKSPPAMFLHAWSSEGAQHTSTDCLVIWVQ</sequence>